<dbReference type="GO" id="GO:0005085">
    <property type="term" value="F:guanyl-nucleotide exchange factor activity"/>
    <property type="evidence" value="ECO:0007669"/>
    <property type="project" value="TreeGrafter"/>
</dbReference>
<dbReference type="Pfam" id="PF26202">
    <property type="entry name" value="HA_Alsin"/>
    <property type="match status" value="1"/>
</dbReference>
<feature type="region of interest" description="Disordered" evidence="1">
    <location>
        <begin position="300"/>
        <end position="325"/>
    </location>
</feature>
<feature type="domain" description="Alsin helical array" evidence="2">
    <location>
        <begin position="218"/>
        <end position="292"/>
    </location>
</feature>
<evidence type="ECO:0000256" key="1">
    <source>
        <dbReference type="SAM" id="MobiDB-lite"/>
    </source>
</evidence>
<dbReference type="PANTHER" id="PTHR46089:SF2">
    <property type="entry name" value="ALSIN HOMOLOG"/>
    <property type="match status" value="1"/>
</dbReference>
<dbReference type="GO" id="GO:0016197">
    <property type="term" value="P:endosomal transport"/>
    <property type="evidence" value="ECO:0007669"/>
    <property type="project" value="TreeGrafter"/>
</dbReference>
<dbReference type="AlphaFoldDB" id="A0A8S1H2S5"/>
<reference evidence="3" key="1">
    <citation type="submission" date="2020-10" db="EMBL/GenBank/DDBJ databases">
        <authorList>
            <person name="Kikuchi T."/>
        </authorList>
    </citation>
    <scope>NUCLEOTIDE SEQUENCE</scope>
    <source>
        <strain evidence="3">NKZ352</strain>
    </source>
</reference>
<gene>
    <name evidence="3" type="ORF">CAUJ_LOCUS5576</name>
</gene>
<dbReference type="GO" id="GO:0005737">
    <property type="term" value="C:cytoplasm"/>
    <property type="evidence" value="ECO:0007669"/>
    <property type="project" value="TreeGrafter"/>
</dbReference>
<proteinExistence type="predicted"/>
<evidence type="ECO:0000313" key="3">
    <source>
        <dbReference type="EMBL" id="CAD6189657.1"/>
    </source>
</evidence>
<dbReference type="InterPro" id="IPR051984">
    <property type="entry name" value="Alsin"/>
</dbReference>
<sequence>MLLELMDTKGATKLTPVVTAILEQKFLGEWREGVQTGLGTAIDINGVFRQGEWLDGTFKKGIVVCPSPQEPDSYVEFVGEMAGNEISKGQLWLNNRKICLSGSFSGNIYQGTVNVAEAQLVLNKPAPFCEFPGTDEWKRTPEASQWTYAIEKRWQPLIDVFMKEELGSVDGFETSVAIIWSNLVGSMRIGKELVSGDLNMGFCDALETISKYGADWNEDYYRMVAEYWRLAMDNSYHPLYRIFHGFVQVFNTSYSGMAAHKNLHGQALLELDHIMSSTYGVMRKLFPNLPEDGNDIVSLDGHTPENSISGSSDEDEASENARRTSSSSIENRTKIYIPLCNFVYEDFFLHCSPVVFTICSLASNERDDIYWNRVVYLNAHTDMKLLSYLEVPRDLWPIDIPMEMADLDKPNKRHVARNKFYQPAVVGLQHMTTHSNPVEKLNSLHRTFDLIQEVLDFIGFFG</sequence>
<name>A0A8S1H2S5_9PELO</name>
<accession>A0A8S1H2S5</accession>
<dbReference type="InterPro" id="IPR059093">
    <property type="entry name" value="HA_Alsin"/>
</dbReference>
<dbReference type="EMBL" id="CAJGYM010000011">
    <property type="protein sequence ID" value="CAD6189657.1"/>
    <property type="molecule type" value="Genomic_DNA"/>
</dbReference>
<comment type="caution">
    <text evidence="3">The sequence shown here is derived from an EMBL/GenBank/DDBJ whole genome shotgun (WGS) entry which is preliminary data.</text>
</comment>
<dbReference type="Proteomes" id="UP000835052">
    <property type="component" value="Unassembled WGS sequence"/>
</dbReference>
<keyword evidence="4" id="KW-1185">Reference proteome</keyword>
<organism evidence="3 4">
    <name type="scientific">Caenorhabditis auriculariae</name>
    <dbReference type="NCBI Taxonomy" id="2777116"/>
    <lineage>
        <taxon>Eukaryota</taxon>
        <taxon>Metazoa</taxon>
        <taxon>Ecdysozoa</taxon>
        <taxon>Nematoda</taxon>
        <taxon>Chromadorea</taxon>
        <taxon>Rhabditida</taxon>
        <taxon>Rhabditina</taxon>
        <taxon>Rhabditomorpha</taxon>
        <taxon>Rhabditoidea</taxon>
        <taxon>Rhabditidae</taxon>
        <taxon>Peloderinae</taxon>
        <taxon>Caenorhabditis</taxon>
    </lineage>
</organism>
<dbReference type="SUPFAM" id="SSF109993">
    <property type="entry name" value="VPS9 domain"/>
    <property type="match status" value="1"/>
</dbReference>
<protein>
    <recommendedName>
        <fullName evidence="2">Alsin helical array domain-containing protein</fullName>
    </recommendedName>
</protein>
<dbReference type="GO" id="GO:0031267">
    <property type="term" value="F:small GTPase binding"/>
    <property type="evidence" value="ECO:0007669"/>
    <property type="project" value="TreeGrafter"/>
</dbReference>
<dbReference type="InterPro" id="IPR037191">
    <property type="entry name" value="VPS9_dom_sf"/>
</dbReference>
<dbReference type="OrthoDB" id="48314at2759"/>
<evidence type="ECO:0000259" key="2">
    <source>
        <dbReference type="Pfam" id="PF26202"/>
    </source>
</evidence>
<dbReference type="PANTHER" id="PTHR46089">
    <property type="entry name" value="ALSIN HOMOLOG"/>
    <property type="match status" value="1"/>
</dbReference>
<evidence type="ECO:0000313" key="4">
    <source>
        <dbReference type="Proteomes" id="UP000835052"/>
    </source>
</evidence>